<dbReference type="InterPro" id="IPR010989">
    <property type="entry name" value="SNARE"/>
</dbReference>
<keyword evidence="8 11" id="KW-0472">Membrane</keyword>
<keyword evidence="6 11" id="KW-1133">Transmembrane helix</keyword>
<dbReference type="SMART" id="SM00397">
    <property type="entry name" value="t_SNARE"/>
    <property type="match status" value="1"/>
</dbReference>
<organism evidence="13 14">
    <name type="scientific">Podarcis lilfordi</name>
    <name type="common">Lilford's wall lizard</name>
    <dbReference type="NCBI Taxonomy" id="74358"/>
    <lineage>
        <taxon>Eukaryota</taxon>
        <taxon>Metazoa</taxon>
        <taxon>Chordata</taxon>
        <taxon>Craniata</taxon>
        <taxon>Vertebrata</taxon>
        <taxon>Euteleostomi</taxon>
        <taxon>Lepidosauria</taxon>
        <taxon>Squamata</taxon>
        <taxon>Bifurcata</taxon>
        <taxon>Unidentata</taxon>
        <taxon>Episquamata</taxon>
        <taxon>Laterata</taxon>
        <taxon>Lacertibaenia</taxon>
        <taxon>Lacertidae</taxon>
        <taxon>Podarcis</taxon>
    </lineage>
</organism>
<dbReference type="EMBL" id="OX395126">
    <property type="protein sequence ID" value="CAI5763810.1"/>
    <property type="molecule type" value="Genomic_DNA"/>
</dbReference>
<dbReference type="GO" id="GO:1903076">
    <property type="term" value="P:regulation of protein localization to plasma membrane"/>
    <property type="evidence" value="ECO:0007669"/>
    <property type="project" value="TreeGrafter"/>
</dbReference>
<dbReference type="GO" id="GO:0005794">
    <property type="term" value="C:Golgi apparatus"/>
    <property type="evidence" value="ECO:0007669"/>
    <property type="project" value="TreeGrafter"/>
</dbReference>
<evidence type="ECO:0000256" key="1">
    <source>
        <dbReference type="ARBA" id="ARBA00004211"/>
    </source>
</evidence>
<evidence type="ECO:0000256" key="9">
    <source>
        <dbReference type="SAM" id="Coils"/>
    </source>
</evidence>
<dbReference type="InterPro" id="IPR038407">
    <property type="entry name" value="v-SNARE_N_sf"/>
</dbReference>
<dbReference type="GO" id="GO:0006896">
    <property type="term" value="P:Golgi to vacuole transport"/>
    <property type="evidence" value="ECO:0007669"/>
    <property type="project" value="TreeGrafter"/>
</dbReference>
<keyword evidence="4 11" id="KW-0812">Transmembrane</keyword>
<dbReference type="SUPFAM" id="SSF58038">
    <property type="entry name" value="SNARE fusion complex"/>
    <property type="match status" value="1"/>
</dbReference>
<keyword evidence="14" id="KW-1185">Reference proteome</keyword>
<evidence type="ECO:0000256" key="10">
    <source>
        <dbReference type="SAM" id="MobiDB-lite"/>
    </source>
</evidence>
<dbReference type="AlphaFoldDB" id="A0AA35NW90"/>
<keyword evidence="3" id="KW-0813">Transport</keyword>
<dbReference type="InterPro" id="IPR000727">
    <property type="entry name" value="T_SNARE_dom"/>
</dbReference>
<dbReference type="GO" id="GO:0005789">
    <property type="term" value="C:endoplasmic reticulum membrane"/>
    <property type="evidence" value="ECO:0007669"/>
    <property type="project" value="TreeGrafter"/>
</dbReference>
<evidence type="ECO:0000256" key="3">
    <source>
        <dbReference type="ARBA" id="ARBA00022448"/>
    </source>
</evidence>
<evidence type="ECO:0000313" key="14">
    <source>
        <dbReference type="Proteomes" id="UP001178461"/>
    </source>
</evidence>
<gene>
    <name evidence="13" type="ORF">PODLI_1B014157</name>
</gene>
<evidence type="ECO:0000256" key="2">
    <source>
        <dbReference type="ARBA" id="ARBA00006108"/>
    </source>
</evidence>
<protein>
    <submittedName>
        <fullName evidence="13">Vesicle transport through interaction with t-SNAREs homolog 1B</fullName>
    </submittedName>
</protein>
<proteinExistence type="inferred from homology"/>
<feature type="region of interest" description="Disordered" evidence="10">
    <location>
        <begin position="16"/>
        <end position="46"/>
    </location>
</feature>
<sequence>MIIERSLSISMETISPPEAGRRCANDTSWRRRGFRPPDGGAGLLSARGKAPVRFSSSRKRLREGAGDYQAAVTRPQIRAGAALLPLPLRVMAERGAGSSEHLERLHEIFRGLHGELRGAPERLRGSSAVEEKKKLIREFDEKQKEANETLREMEEELKYAPMSFHNQMMAKIRTYRRELAMFQRKMKSTDLGVVPGGHGDPKFGIYATENEQSTQLQSQRVLLLQGTESLNRATQSIERSHQIAAETDQVGTEIIEVLGEQREQLDRTKGRLVNTSENLSKSRKILRAMSRKVMTNKLLLSFIIILELVILGGVVYYKFFS</sequence>
<evidence type="ECO:0000313" key="13">
    <source>
        <dbReference type="EMBL" id="CAI5763810.1"/>
    </source>
</evidence>
<evidence type="ECO:0000256" key="4">
    <source>
        <dbReference type="ARBA" id="ARBA00022692"/>
    </source>
</evidence>
<evidence type="ECO:0000256" key="11">
    <source>
        <dbReference type="SAM" id="Phobius"/>
    </source>
</evidence>
<dbReference type="CDD" id="cd15890">
    <property type="entry name" value="SNARE_Vti1b"/>
    <property type="match status" value="1"/>
</dbReference>
<dbReference type="GO" id="GO:0031201">
    <property type="term" value="C:SNARE complex"/>
    <property type="evidence" value="ECO:0007669"/>
    <property type="project" value="TreeGrafter"/>
</dbReference>
<dbReference type="GO" id="GO:0042147">
    <property type="term" value="P:retrograde transport, endosome to Golgi"/>
    <property type="evidence" value="ECO:0007669"/>
    <property type="project" value="TreeGrafter"/>
</dbReference>
<dbReference type="GO" id="GO:0031902">
    <property type="term" value="C:late endosome membrane"/>
    <property type="evidence" value="ECO:0007669"/>
    <property type="project" value="TreeGrafter"/>
</dbReference>
<dbReference type="Pfam" id="PF12352">
    <property type="entry name" value="V-SNARE_C"/>
    <property type="match status" value="1"/>
</dbReference>
<dbReference type="GO" id="GO:0016236">
    <property type="term" value="P:macroautophagy"/>
    <property type="evidence" value="ECO:0007669"/>
    <property type="project" value="TreeGrafter"/>
</dbReference>
<dbReference type="GO" id="GO:0012507">
    <property type="term" value="C:ER to Golgi transport vesicle membrane"/>
    <property type="evidence" value="ECO:0007669"/>
    <property type="project" value="TreeGrafter"/>
</dbReference>
<evidence type="ECO:0000256" key="8">
    <source>
        <dbReference type="ARBA" id="ARBA00023136"/>
    </source>
</evidence>
<dbReference type="Proteomes" id="UP001178461">
    <property type="component" value="Chromosome 1"/>
</dbReference>
<comment type="subcellular location">
    <subcellularLocation>
        <location evidence="1">Membrane</location>
        <topology evidence="1">Single-pass type IV membrane protein</topology>
    </subcellularLocation>
</comment>
<name>A0AA35NW90_9SAUR</name>
<evidence type="ECO:0000256" key="5">
    <source>
        <dbReference type="ARBA" id="ARBA00022927"/>
    </source>
</evidence>
<dbReference type="GO" id="GO:0006891">
    <property type="term" value="P:intra-Golgi vesicle-mediated transport"/>
    <property type="evidence" value="ECO:0007669"/>
    <property type="project" value="TreeGrafter"/>
</dbReference>
<feature type="transmembrane region" description="Helical" evidence="11">
    <location>
        <begin position="298"/>
        <end position="319"/>
    </location>
</feature>
<dbReference type="GO" id="GO:0048280">
    <property type="term" value="P:vesicle fusion with Golgi apparatus"/>
    <property type="evidence" value="ECO:0007669"/>
    <property type="project" value="TreeGrafter"/>
</dbReference>
<evidence type="ECO:0000259" key="12">
    <source>
        <dbReference type="SMART" id="SM00397"/>
    </source>
</evidence>
<feature type="coiled-coil region" evidence="9">
    <location>
        <begin position="129"/>
        <end position="185"/>
    </location>
</feature>
<dbReference type="GO" id="GO:0005829">
    <property type="term" value="C:cytosol"/>
    <property type="evidence" value="ECO:0007669"/>
    <property type="project" value="GOC"/>
</dbReference>
<comment type="similarity">
    <text evidence="2">Belongs to the VTI1 family.</text>
</comment>
<dbReference type="GO" id="GO:0000149">
    <property type="term" value="F:SNARE binding"/>
    <property type="evidence" value="ECO:0007669"/>
    <property type="project" value="TreeGrafter"/>
</dbReference>
<dbReference type="GO" id="GO:0006886">
    <property type="term" value="P:intracellular protein transport"/>
    <property type="evidence" value="ECO:0007669"/>
    <property type="project" value="InterPro"/>
</dbReference>
<reference evidence="13" key="1">
    <citation type="submission" date="2022-12" db="EMBL/GenBank/DDBJ databases">
        <authorList>
            <person name="Alioto T."/>
            <person name="Alioto T."/>
            <person name="Gomez Garrido J."/>
        </authorList>
    </citation>
    <scope>NUCLEOTIDE SEQUENCE</scope>
</reference>
<dbReference type="Gene3D" id="1.20.5.110">
    <property type="match status" value="1"/>
</dbReference>
<dbReference type="InterPro" id="IPR007705">
    <property type="entry name" value="Vesicle_trsprt_v-SNARE_N"/>
</dbReference>
<evidence type="ECO:0000256" key="6">
    <source>
        <dbReference type="ARBA" id="ARBA00022989"/>
    </source>
</evidence>
<feature type="domain" description="T-SNARE coiled-coil homology" evidence="12">
    <location>
        <begin position="222"/>
        <end position="289"/>
    </location>
</feature>
<dbReference type="Gene3D" id="1.20.58.400">
    <property type="entry name" value="t-snare proteins"/>
    <property type="match status" value="1"/>
</dbReference>
<keyword evidence="7 9" id="KW-0175">Coiled coil</keyword>
<dbReference type="FunFam" id="1.20.5.110:FF:000002">
    <property type="entry name" value="Vesicle transport through interaction with t-SNAREsB"/>
    <property type="match status" value="1"/>
</dbReference>
<accession>A0AA35NW90</accession>
<dbReference type="PANTHER" id="PTHR21230:SF89">
    <property type="entry name" value="VESICLE TRANSPORT THROUGH INTERACTION WITH T-SNARES HOMOLOG 1B"/>
    <property type="match status" value="1"/>
</dbReference>
<dbReference type="SUPFAM" id="SSF47661">
    <property type="entry name" value="t-snare proteins"/>
    <property type="match status" value="1"/>
</dbReference>
<dbReference type="Pfam" id="PF05008">
    <property type="entry name" value="V-SNARE"/>
    <property type="match status" value="1"/>
</dbReference>
<evidence type="ECO:0000256" key="7">
    <source>
        <dbReference type="ARBA" id="ARBA00023054"/>
    </source>
</evidence>
<dbReference type="PANTHER" id="PTHR21230">
    <property type="entry name" value="VESICLE TRANSPORT V-SNARE PROTEIN VTI1-RELATED"/>
    <property type="match status" value="1"/>
</dbReference>
<keyword evidence="5" id="KW-0653">Protein transport</keyword>
<dbReference type="GO" id="GO:0005484">
    <property type="term" value="F:SNAP receptor activity"/>
    <property type="evidence" value="ECO:0007669"/>
    <property type="project" value="TreeGrafter"/>
</dbReference>